<protein>
    <recommendedName>
        <fullName evidence="3 9">Nicotinate phosphoribosyltransferase</fullName>
        <ecNumber evidence="3 9">6.3.4.21</ecNumber>
    </recommendedName>
</protein>
<dbReference type="InterPro" id="IPR041619">
    <property type="entry name" value="NAPRTase_C"/>
</dbReference>
<dbReference type="Proteomes" id="UP000460257">
    <property type="component" value="Unassembled WGS sequence"/>
</dbReference>
<dbReference type="PANTHER" id="PTHR11098:SF1">
    <property type="entry name" value="NICOTINATE PHOSPHORIBOSYLTRANSFERASE"/>
    <property type="match status" value="1"/>
</dbReference>
<dbReference type="Pfam" id="PF17956">
    <property type="entry name" value="NAPRTase_C"/>
    <property type="match status" value="1"/>
</dbReference>
<comment type="function">
    <text evidence="9">Catalyzes the first step in the biosynthesis of NAD from nicotinic acid, the ATP-dependent synthesis of beta-nicotinate D-ribonucleotide from nicotinate and 5-phospho-D-ribose 1-phosphate.</text>
</comment>
<dbReference type="GO" id="GO:0034355">
    <property type="term" value="P:NAD+ biosynthetic process via the salvage pathway"/>
    <property type="evidence" value="ECO:0007669"/>
    <property type="project" value="TreeGrafter"/>
</dbReference>
<reference evidence="13" key="1">
    <citation type="journal article" date="2020" name="Appl. Environ. Microbiol.">
        <title>Medium-Chain Fatty Acid Synthesis by 'Candidatus Weimeria bifida' gen. nov., sp. nov., and 'Candidatus Pseudoramibacter fermentans' sp. nov.</title>
        <authorList>
            <person name="Scarborough M.J."/>
            <person name="Myers K.S."/>
            <person name="Donohue T.J."/>
            <person name="Noguera D.R."/>
        </authorList>
    </citation>
    <scope>NUCLEOTIDE SEQUENCE</scope>
    <source>
        <strain evidence="13">LCO1.1</strain>
    </source>
</reference>
<dbReference type="GO" id="GO:0004516">
    <property type="term" value="F:nicotinate phosphoribosyltransferase activity"/>
    <property type="evidence" value="ECO:0007669"/>
    <property type="project" value="UniProtKB-UniRule"/>
</dbReference>
<dbReference type="NCBIfam" id="TIGR01513">
    <property type="entry name" value="NAPRTase_put"/>
    <property type="match status" value="1"/>
</dbReference>
<feature type="domain" description="Nicotinate phosphoribosyltransferase N-terminal" evidence="11">
    <location>
        <begin position="11"/>
        <end position="135"/>
    </location>
</feature>
<evidence type="ECO:0000256" key="5">
    <source>
        <dbReference type="ARBA" id="ARBA00022598"/>
    </source>
</evidence>
<dbReference type="SUPFAM" id="SSF54675">
    <property type="entry name" value="Nicotinate/Quinolinate PRTase N-terminal domain-like"/>
    <property type="match status" value="1"/>
</dbReference>
<comment type="pathway">
    <text evidence="1 9">Cofactor biosynthesis; NAD(+) biosynthesis; nicotinate D-ribonucleotide from nicotinate: step 1/1.</text>
</comment>
<evidence type="ECO:0000256" key="2">
    <source>
        <dbReference type="ARBA" id="ARBA00010897"/>
    </source>
</evidence>
<dbReference type="InterPro" id="IPR041525">
    <property type="entry name" value="N/Namide_PRibTrfase"/>
</dbReference>
<dbReference type="InterPro" id="IPR013785">
    <property type="entry name" value="Aldolase_TIM"/>
</dbReference>
<dbReference type="UniPathway" id="UPA00253">
    <property type="reaction ID" value="UER00457"/>
</dbReference>
<evidence type="ECO:0000256" key="9">
    <source>
        <dbReference type="RuleBase" id="RU365100"/>
    </source>
</evidence>
<evidence type="ECO:0000256" key="4">
    <source>
        <dbReference type="ARBA" id="ARBA00022553"/>
    </source>
</evidence>
<keyword evidence="6 9" id="KW-0662">Pyridine nucleotide biosynthesis</keyword>
<dbReference type="AlphaFoldDB" id="A0A6N7IYI4"/>
<keyword evidence="13" id="KW-0328">Glycosyltransferase</keyword>
<dbReference type="EC" id="6.3.4.21" evidence="3 9"/>
<evidence type="ECO:0000256" key="1">
    <source>
        <dbReference type="ARBA" id="ARBA00004952"/>
    </source>
</evidence>
<evidence type="ECO:0000256" key="6">
    <source>
        <dbReference type="ARBA" id="ARBA00022642"/>
    </source>
</evidence>
<dbReference type="PIRSF" id="PIRSF000484">
    <property type="entry name" value="NAPRT"/>
    <property type="match status" value="1"/>
</dbReference>
<dbReference type="Gene3D" id="3.20.140.10">
    <property type="entry name" value="nicotinate phosphoribosyltransferase"/>
    <property type="match status" value="1"/>
</dbReference>
<comment type="similarity">
    <text evidence="2 9">Belongs to the NAPRTase family.</text>
</comment>
<accession>A0A6N7IYI4</accession>
<gene>
    <name evidence="13" type="ORF">FRC54_01535</name>
</gene>
<evidence type="ECO:0000256" key="8">
    <source>
        <dbReference type="ARBA" id="ARBA00048668"/>
    </source>
</evidence>
<keyword evidence="5 9" id="KW-0436">Ligase</keyword>
<dbReference type="PANTHER" id="PTHR11098">
    <property type="entry name" value="NICOTINATE PHOSPHORIBOSYLTRANSFERASE"/>
    <property type="match status" value="1"/>
</dbReference>
<dbReference type="Gene3D" id="3.20.20.70">
    <property type="entry name" value="Aldolase class I"/>
    <property type="match status" value="1"/>
</dbReference>
<evidence type="ECO:0000259" key="11">
    <source>
        <dbReference type="Pfam" id="PF17767"/>
    </source>
</evidence>
<evidence type="ECO:0000313" key="13">
    <source>
        <dbReference type="EMBL" id="MQN00666.1"/>
    </source>
</evidence>
<evidence type="ECO:0000259" key="10">
    <source>
        <dbReference type="Pfam" id="PF04095"/>
    </source>
</evidence>
<dbReference type="Pfam" id="PF04095">
    <property type="entry name" value="NAPRTase"/>
    <property type="match status" value="1"/>
</dbReference>
<evidence type="ECO:0000259" key="12">
    <source>
        <dbReference type="Pfam" id="PF17956"/>
    </source>
</evidence>
<evidence type="ECO:0000256" key="3">
    <source>
        <dbReference type="ARBA" id="ARBA00013236"/>
    </source>
</evidence>
<feature type="domain" description="Nicotinate phosphoribosyltransferase C-terminal" evidence="12">
    <location>
        <begin position="365"/>
        <end position="474"/>
    </location>
</feature>
<dbReference type="InterPro" id="IPR040727">
    <property type="entry name" value="NAPRTase_N"/>
</dbReference>
<dbReference type="SUPFAM" id="SSF51690">
    <property type="entry name" value="Nicotinate/Quinolinate PRTase C-terminal domain-like"/>
    <property type="match status" value="1"/>
</dbReference>
<evidence type="ECO:0000313" key="14">
    <source>
        <dbReference type="Proteomes" id="UP000460257"/>
    </source>
</evidence>
<dbReference type="InterPro" id="IPR006405">
    <property type="entry name" value="Nic_PRibTrfase_pncB"/>
</dbReference>
<comment type="catalytic activity">
    <reaction evidence="8 9">
        <text>5-phospho-alpha-D-ribose 1-diphosphate + nicotinate + ATP + H2O = nicotinate beta-D-ribonucleotide + ADP + phosphate + diphosphate</text>
        <dbReference type="Rhea" id="RHEA:36163"/>
        <dbReference type="ChEBI" id="CHEBI:15377"/>
        <dbReference type="ChEBI" id="CHEBI:30616"/>
        <dbReference type="ChEBI" id="CHEBI:32544"/>
        <dbReference type="ChEBI" id="CHEBI:33019"/>
        <dbReference type="ChEBI" id="CHEBI:43474"/>
        <dbReference type="ChEBI" id="CHEBI:57502"/>
        <dbReference type="ChEBI" id="CHEBI:58017"/>
        <dbReference type="ChEBI" id="CHEBI:456216"/>
        <dbReference type="EC" id="6.3.4.21"/>
    </reaction>
</comment>
<keyword evidence="7 9" id="KW-0808">Transferase</keyword>
<dbReference type="GO" id="GO:0005829">
    <property type="term" value="C:cytosol"/>
    <property type="evidence" value="ECO:0007669"/>
    <property type="project" value="TreeGrafter"/>
</dbReference>
<feature type="domain" description="Nicotinate/nicotinamide phosphoribosyltransferase" evidence="10">
    <location>
        <begin position="156"/>
        <end position="355"/>
    </location>
</feature>
<name>A0A6N7IYI4_9FIRM</name>
<comment type="caution">
    <text evidence="13">The sequence shown here is derived from an EMBL/GenBank/DDBJ whole genome shotgun (WGS) entry which is preliminary data.</text>
</comment>
<dbReference type="GO" id="GO:0047280">
    <property type="term" value="F:nicotinamide phosphoribosyltransferase activity"/>
    <property type="evidence" value="ECO:0007669"/>
    <property type="project" value="UniProtKB-ARBA"/>
</dbReference>
<dbReference type="CDD" id="cd01570">
    <property type="entry name" value="NAPRTase_A"/>
    <property type="match status" value="1"/>
</dbReference>
<proteinExistence type="inferred from homology"/>
<organism evidence="13 14">
    <name type="scientific">Candidatus Weimeria bifida</name>
    <dbReference type="NCBI Taxonomy" id="2599074"/>
    <lineage>
        <taxon>Bacteria</taxon>
        <taxon>Bacillati</taxon>
        <taxon>Bacillota</taxon>
        <taxon>Clostridia</taxon>
        <taxon>Lachnospirales</taxon>
        <taxon>Lachnospiraceae</taxon>
        <taxon>Candidatus Weimeria</taxon>
    </lineage>
</organism>
<dbReference type="InterPro" id="IPR036068">
    <property type="entry name" value="Nicotinate_pribotase-like_C"/>
</dbReference>
<sequence>MNIYDNRNISMMMDLYELTMANGYFLCENADTRVAFDVFYRKNPDGGGFSIFAGLQQIVEYLEGMHFSDEDIEYLRGLHQFDDKFLEYLRDFRFTGDVYAYPEGTIMYPGEPIVTVVAPLVQAQLVETEILAQVNHQSLIATKAQRIVRSADGRAVSDFGARRAHNNDAAIYGARAAFIGGVKGTATVSAGQYFDIPVGGTMAHSFIMFYQDELTAFRKFASIYPNNCILLVDTYDVLKQGVPNAIKVFQEMRDKGVKSTNYGIRIDSGDLGYLTQNSREMLDAAGFTDAKIVISNSLDEYTIKSILDQGGKVDSFGVGERLITSRSEPVFGAVFKLCAVEEDGKFSPRIKISDSVEKITNPGLKSVYRIYDKGGHAIADLITGRDETVDLSTPYRFVDPIEPWKVRSFTDCTARLLQKAIIKNGKCVSDLPAVRDIQKFVRAQLDTEIWPEEQRFENPHRHYVDMSPKYYEMKMDMLARSGKPRE</sequence>
<evidence type="ECO:0000256" key="7">
    <source>
        <dbReference type="ARBA" id="ARBA00022679"/>
    </source>
</evidence>
<keyword evidence="4" id="KW-0597">Phosphoprotein</keyword>
<comment type="PTM">
    <text evidence="9">Transiently phosphorylated on a His residue during the reaction cycle. Phosphorylation strongly increases the affinity for substrates and increases the rate of nicotinate D-ribonucleotide production. Dephosphorylation regenerates the low-affinity form of the enzyme, leading to product release.</text>
</comment>
<dbReference type="NCBIfam" id="NF006695">
    <property type="entry name" value="PRK09243.1-2"/>
    <property type="match status" value="1"/>
</dbReference>
<dbReference type="FunFam" id="3.20.20.70:FF:000076">
    <property type="entry name" value="Nicotinate phosphoribosyltransferase"/>
    <property type="match status" value="1"/>
</dbReference>
<dbReference type="NCBIfam" id="NF009131">
    <property type="entry name" value="PRK12484.1"/>
    <property type="match status" value="1"/>
</dbReference>
<keyword evidence="14" id="KW-1185">Reference proteome</keyword>
<dbReference type="Pfam" id="PF17767">
    <property type="entry name" value="NAPRTase_N"/>
    <property type="match status" value="1"/>
</dbReference>
<dbReference type="InterPro" id="IPR007229">
    <property type="entry name" value="Nic_PRibTrfase-Fam"/>
</dbReference>
<dbReference type="EMBL" id="VOGC01000002">
    <property type="protein sequence ID" value="MQN00666.1"/>
    <property type="molecule type" value="Genomic_DNA"/>
</dbReference>